<dbReference type="PANTHER" id="PTHR30146:SF109">
    <property type="entry name" value="HTH-TYPE TRANSCRIPTIONAL REGULATOR GALS"/>
    <property type="match status" value="1"/>
</dbReference>
<keyword evidence="2" id="KW-0238">DNA-binding</keyword>
<sequence length="347" mass="38214">MSEDREITIYDIAKHLGISAATVSRGLKNNTMISKSTRKKIADAAKELGYQSNTFASSLRSKNTHTLGVLVPRLNSHFMSSVLAGMEKAASKQGYNLIIAQSLEDADREVVNASTMFNKRVDGLLISLSANTENLNHLDSFFKRKIPVVFFDRVHPHADTTSIIIDNYGAAYKVTSHLIQQGCKRLMHLGGNLLRDVYRQRLEGFQQALKDHHLPFIEELHIISTLSEDAGTDAARYILDLPVSKRPDGVFCANDTVAVHCMIGLKAAGLRIPEDIAFAGFNNDPISKVVEPNLTTVDYSGEVVGTTAVSNLISHLKGISDLYMTNQITLRSELIVRASSAKMRTDI</sequence>
<protein>
    <submittedName>
        <fullName evidence="5">LacI family transcriptional regulator</fullName>
    </submittedName>
</protein>
<comment type="caution">
    <text evidence="5">The sequence shown here is derived from an EMBL/GenBank/DDBJ whole genome shotgun (WGS) entry which is preliminary data.</text>
</comment>
<evidence type="ECO:0000256" key="1">
    <source>
        <dbReference type="ARBA" id="ARBA00023015"/>
    </source>
</evidence>
<dbReference type="InterPro" id="IPR001761">
    <property type="entry name" value="Peripla_BP/Lac1_sug-bd_dom"/>
</dbReference>
<keyword evidence="1" id="KW-0805">Transcription regulation</keyword>
<evidence type="ECO:0000313" key="5">
    <source>
        <dbReference type="EMBL" id="MCG2614293.1"/>
    </source>
</evidence>
<reference evidence="5" key="1">
    <citation type="submission" date="2022-01" db="EMBL/GenBank/DDBJ databases">
        <authorList>
            <person name="Jo J.-H."/>
            <person name="Im W.-T."/>
        </authorList>
    </citation>
    <scope>NUCLEOTIDE SEQUENCE</scope>
    <source>
        <strain evidence="5">NA20</strain>
    </source>
</reference>
<dbReference type="CDD" id="cd01392">
    <property type="entry name" value="HTH_LacI"/>
    <property type="match status" value="1"/>
</dbReference>
<dbReference type="RefSeq" id="WP_237870579.1">
    <property type="nucleotide sequence ID" value="NZ_JAKLTR010000004.1"/>
</dbReference>
<dbReference type="Gene3D" id="3.40.50.2300">
    <property type="match status" value="2"/>
</dbReference>
<evidence type="ECO:0000256" key="3">
    <source>
        <dbReference type="ARBA" id="ARBA00023163"/>
    </source>
</evidence>
<dbReference type="SMART" id="SM00354">
    <property type="entry name" value="HTH_LACI"/>
    <property type="match status" value="1"/>
</dbReference>
<keyword evidence="6" id="KW-1185">Reference proteome</keyword>
<dbReference type="InterPro" id="IPR010982">
    <property type="entry name" value="Lambda_DNA-bd_dom_sf"/>
</dbReference>
<evidence type="ECO:0000313" key="6">
    <source>
        <dbReference type="Proteomes" id="UP001165367"/>
    </source>
</evidence>
<dbReference type="CDD" id="cd06267">
    <property type="entry name" value="PBP1_LacI_sugar_binding-like"/>
    <property type="match status" value="1"/>
</dbReference>
<dbReference type="InterPro" id="IPR000843">
    <property type="entry name" value="HTH_LacI"/>
</dbReference>
<gene>
    <name evidence="5" type="ORF">LZZ85_08365</name>
</gene>
<dbReference type="EMBL" id="JAKLTR010000004">
    <property type="protein sequence ID" value="MCG2614293.1"/>
    <property type="molecule type" value="Genomic_DNA"/>
</dbReference>
<dbReference type="PANTHER" id="PTHR30146">
    <property type="entry name" value="LACI-RELATED TRANSCRIPTIONAL REPRESSOR"/>
    <property type="match status" value="1"/>
</dbReference>
<evidence type="ECO:0000256" key="2">
    <source>
        <dbReference type="ARBA" id="ARBA00023125"/>
    </source>
</evidence>
<dbReference type="SUPFAM" id="SSF47413">
    <property type="entry name" value="lambda repressor-like DNA-binding domains"/>
    <property type="match status" value="1"/>
</dbReference>
<accession>A0ABS9KPQ1</accession>
<dbReference type="SUPFAM" id="SSF53822">
    <property type="entry name" value="Periplasmic binding protein-like I"/>
    <property type="match status" value="1"/>
</dbReference>
<proteinExistence type="predicted"/>
<feature type="domain" description="HTH lacI-type" evidence="4">
    <location>
        <begin position="7"/>
        <end position="61"/>
    </location>
</feature>
<organism evidence="5 6">
    <name type="scientific">Terrimonas ginsenosidimutans</name>
    <dbReference type="NCBI Taxonomy" id="2908004"/>
    <lineage>
        <taxon>Bacteria</taxon>
        <taxon>Pseudomonadati</taxon>
        <taxon>Bacteroidota</taxon>
        <taxon>Chitinophagia</taxon>
        <taxon>Chitinophagales</taxon>
        <taxon>Chitinophagaceae</taxon>
        <taxon>Terrimonas</taxon>
    </lineage>
</organism>
<dbReference type="Pfam" id="PF00532">
    <property type="entry name" value="Peripla_BP_1"/>
    <property type="match status" value="1"/>
</dbReference>
<evidence type="ECO:0000259" key="4">
    <source>
        <dbReference type="PROSITE" id="PS50932"/>
    </source>
</evidence>
<dbReference type="InterPro" id="IPR028082">
    <property type="entry name" value="Peripla_BP_I"/>
</dbReference>
<dbReference type="Gene3D" id="1.10.260.40">
    <property type="entry name" value="lambda repressor-like DNA-binding domains"/>
    <property type="match status" value="1"/>
</dbReference>
<keyword evidence="3" id="KW-0804">Transcription</keyword>
<dbReference type="Pfam" id="PF00356">
    <property type="entry name" value="LacI"/>
    <property type="match status" value="1"/>
</dbReference>
<dbReference type="PROSITE" id="PS50932">
    <property type="entry name" value="HTH_LACI_2"/>
    <property type="match status" value="1"/>
</dbReference>
<dbReference type="Proteomes" id="UP001165367">
    <property type="component" value="Unassembled WGS sequence"/>
</dbReference>
<name>A0ABS9KPQ1_9BACT</name>